<comment type="caution">
    <text evidence="3">The sequence shown here is derived from an EMBL/GenBank/DDBJ whole genome shotgun (WGS) entry which is preliminary data.</text>
</comment>
<evidence type="ECO:0000256" key="1">
    <source>
        <dbReference type="SAM" id="MobiDB-lite"/>
    </source>
</evidence>
<organism evidence="3 6">
    <name type="scientific">Xanthomonas sontii</name>
    <dbReference type="NCBI Taxonomy" id="2650745"/>
    <lineage>
        <taxon>Bacteria</taxon>
        <taxon>Pseudomonadati</taxon>
        <taxon>Pseudomonadota</taxon>
        <taxon>Gammaproteobacteria</taxon>
        <taxon>Lysobacterales</taxon>
        <taxon>Lysobacteraceae</taxon>
        <taxon>Xanthomonas</taxon>
    </lineage>
</organism>
<keyword evidence="5" id="KW-1185">Reference proteome</keyword>
<feature type="region of interest" description="Disordered" evidence="1">
    <location>
        <begin position="32"/>
        <end position="79"/>
    </location>
</feature>
<evidence type="ECO:0000313" key="3">
    <source>
        <dbReference type="EMBL" id="MRH02686.1"/>
    </source>
</evidence>
<dbReference type="RefSeq" id="WP_017917075.1">
    <property type="nucleotide sequence ID" value="NZ_CP132342.1"/>
</dbReference>
<accession>A0A6N7QIJ6</accession>
<feature type="chain" id="PRO_5027111357" description="Secreted protein" evidence="2">
    <location>
        <begin position="24"/>
        <end position="94"/>
    </location>
</feature>
<evidence type="ECO:0000256" key="2">
    <source>
        <dbReference type="SAM" id="SignalP"/>
    </source>
</evidence>
<dbReference type="Proteomes" id="UP000439314">
    <property type="component" value="Unassembled WGS sequence"/>
</dbReference>
<evidence type="ECO:0000313" key="4">
    <source>
        <dbReference type="EMBL" id="MRH77017.1"/>
    </source>
</evidence>
<feature type="signal peptide" evidence="2">
    <location>
        <begin position="1"/>
        <end position="23"/>
    </location>
</feature>
<proteinExistence type="predicted"/>
<reference evidence="4" key="2">
    <citation type="journal article" date="2020" name="Plant Dis.">
        <title>A Grain Rot of Rice in Iran Caused by a Xanthomonas Strain Closely Related to X. sacchari.</title>
        <authorList>
            <person name="Mirghasempour S.A."/>
            <person name="Huang S."/>
            <person name="Studholme D.J."/>
            <person name="Brady C.L."/>
        </authorList>
    </citation>
    <scope>NUCLEOTIDE SEQUENCE</scope>
    <source>
        <strain evidence="4">SAM114</strain>
    </source>
</reference>
<dbReference type="EMBL" id="WJPN01000028">
    <property type="protein sequence ID" value="MRH02686.1"/>
    <property type="molecule type" value="Genomic_DNA"/>
</dbReference>
<reference evidence="5 6" key="1">
    <citation type="submission" date="2019-11" db="EMBL/GenBank/DDBJ databases">
        <title>First report of rice panicle blight caused by Xanthomonas sp. in Iran.</title>
        <authorList>
            <person name="Mirghasempour S.A."/>
            <person name="Huang S."/>
            <person name="Brady C.L."/>
            <person name="Studholme D.J."/>
        </authorList>
    </citation>
    <scope>NUCLEOTIDE SEQUENCE [LARGE SCALE GENOMIC DNA]</scope>
    <source>
        <strain evidence="3 6">ASD011</strain>
        <strain evidence="5">SAM114</strain>
    </source>
</reference>
<sequence length="94" mass="9922">MPTMRRSLPCLLLLLLPLAAAHASNVLAEKPHTDCTYGDAADADSTPTRPPAALHAPASTGKPASTTTGGGSDSDLVPRMRMPKWHSFLPGMFR</sequence>
<evidence type="ECO:0000313" key="6">
    <source>
        <dbReference type="Proteomes" id="UP000439314"/>
    </source>
</evidence>
<protein>
    <recommendedName>
        <fullName evidence="7">Secreted protein</fullName>
    </recommendedName>
</protein>
<dbReference type="Proteomes" id="UP000437931">
    <property type="component" value="Unassembled WGS sequence"/>
</dbReference>
<evidence type="ECO:0000313" key="5">
    <source>
        <dbReference type="Proteomes" id="UP000437931"/>
    </source>
</evidence>
<dbReference type="EMBL" id="WJPM01000028">
    <property type="protein sequence ID" value="MRH77017.1"/>
    <property type="molecule type" value="Genomic_DNA"/>
</dbReference>
<keyword evidence="2" id="KW-0732">Signal</keyword>
<gene>
    <name evidence="3" type="ORF">GIY21_20500</name>
    <name evidence="4" type="ORF">GIY22_20510</name>
</gene>
<name>A0A6N7QIJ6_9XANT</name>
<evidence type="ECO:0008006" key="7">
    <source>
        <dbReference type="Google" id="ProtNLM"/>
    </source>
</evidence>
<dbReference type="AlphaFoldDB" id="A0A6N7QIJ6"/>